<reference evidence="2 3" key="1">
    <citation type="submission" date="2020-02" db="EMBL/GenBank/DDBJ databases">
        <title>Genomic and physiological characterization of two novel Nitrospinaceae genera.</title>
        <authorList>
            <person name="Mueller A.J."/>
            <person name="Jung M.-Y."/>
            <person name="Strachan C.R."/>
            <person name="Herbold C.W."/>
            <person name="Kirkegaard R.H."/>
            <person name="Daims H."/>
        </authorList>
    </citation>
    <scope>NUCLEOTIDE SEQUENCE [LARGE SCALE GENOMIC DNA]</scope>
    <source>
        <strain evidence="2">EB</strain>
    </source>
</reference>
<dbReference type="Proteomes" id="UP000594688">
    <property type="component" value="Chromosome"/>
</dbReference>
<evidence type="ECO:0000313" key="3">
    <source>
        <dbReference type="Proteomes" id="UP000594688"/>
    </source>
</evidence>
<sequence length="107" mass="12957">MRFEPWMKEIEINDLPEVYQGLAEKIGLEHTLIVMRTFDGEQKYFRRVKTSMTHVRDRVMFRNWNGYNESDLAEEFDLTTRMVQIILGKFMVKECRSNPRQESLYDE</sequence>
<gene>
    <name evidence="2" type="ORF">G3M70_07210</name>
</gene>
<proteinExistence type="predicted"/>
<name>A0A7T0FZL0_9BACT</name>
<evidence type="ECO:0000313" key="2">
    <source>
        <dbReference type="EMBL" id="QPJ61685.1"/>
    </source>
</evidence>
<accession>A0A7T0FZL0</accession>
<dbReference type="KEGG" id="nli:G3M70_07210"/>
<organism evidence="2 3">
    <name type="scientific">Candidatus Nitronauta litoralis</name>
    <dbReference type="NCBI Taxonomy" id="2705533"/>
    <lineage>
        <taxon>Bacteria</taxon>
        <taxon>Pseudomonadati</taxon>
        <taxon>Nitrospinota/Tectimicrobiota group</taxon>
        <taxon>Nitrospinota</taxon>
        <taxon>Nitrospinia</taxon>
        <taxon>Nitrospinales</taxon>
        <taxon>Nitrospinaceae</taxon>
        <taxon>Candidatus Nitronauta</taxon>
    </lineage>
</organism>
<dbReference type="InterPro" id="IPR014875">
    <property type="entry name" value="Mor_transcription_activator"/>
</dbReference>
<dbReference type="Pfam" id="PF08765">
    <property type="entry name" value="Mor"/>
    <property type="match status" value="1"/>
</dbReference>
<protein>
    <recommendedName>
        <fullName evidence="1">Mor transcription activator domain-containing protein</fullName>
    </recommendedName>
</protein>
<feature type="domain" description="Mor transcription activator" evidence="1">
    <location>
        <begin position="18"/>
        <end position="96"/>
    </location>
</feature>
<dbReference type="InterPro" id="IPR009057">
    <property type="entry name" value="Homeodomain-like_sf"/>
</dbReference>
<dbReference type="SUPFAM" id="SSF46689">
    <property type="entry name" value="Homeodomain-like"/>
    <property type="match status" value="1"/>
</dbReference>
<dbReference type="EMBL" id="CP048685">
    <property type="protein sequence ID" value="QPJ61685.1"/>
    <property type="molecule type" value="Genomic_DNA"/>
</dbReference>
<dbReference type="AlphaFoldDB" id="A0A7T0FZL0"/>
<evidence type="ECO:0000259" key="1">
    <source>
        <dbReference type="Pfam" id="PF08765"/>
    </source>
</evidence>